<dbReference type="STRING" id="13249.T1H8F6"/>
<dbReference type="Proteomes" id="UP000015103">
    <property type="component" value="Unassembled WGS sequence"/>
</dbReference>
<dbReference type="InParanoid" id="T1H8F6"/>
<evidence type="ECO:0000313" key="1">
    <source>
        <dbReference type="EnsemblMetazoa" id="RPRC000297-PA"/>
    </source>
</evidence>
<dbReference type="HOGENOM" id="CLU_530327_0_0_1"/>
<dbReference type="EnsemblMetazoa" id="RPRC000297-RA">
    <property type="protein sequence ID" value="RPRC000297-PA"/>
    <property type="gene ID" value="RPRC000297"/>
</dbReference>
<dbReference type="VEuPathDB" id="VectorBase:RPRC000297"/>
<keyword evidence="2" id="KW-1185">Reference proteome</keyword>
<protein>
    <submittedName>
        <fullName evidence="1">Uncharacterized protein</fullName>
    </submittedName>
</protein>
<proteinExistence type="predicted"/>
<dbReference type="EMBL" id="ACPB03001246">
    <property type="status" value="NOT_ANNOTATED_CDS"/>
    <property type="molecule type" value="Genomic_DNA"/>
</dbReference>
<dbReference type="AlphaFoldDB" id="T1H8F6"/>
<evidence type="ECO:0000313" key="2">
    <source>
        <dbReference type="Proteomes" id="UP000015103"/>
    </source>
</evidence>
<organism evidence="1 2">
    <name type="scientific">Rhodnius prolixus</name>
    <name type="common">Triatomid bug</name>
    <dbReference type="NCBI Taxonomy" id="13249"/>
    <lineage>
        <taxon>Eukaryota</taxon>
        <taxon>Metazoa</taxon>
        <taxon>Ecdysozoa</taxon>
        <taxon>Arthropoda</taxon>
        <taxon>Hexapoda</taxon>
        <taxon>Insecta</taxon>
        <taxon>Pterygota</taxon>
        <taxon>Neoptera</taxon>
        <taxon>Paraneoptera</taxon>
        <taxon>Hemiptera</taxon>
        <taxon>Heteroptera</taxon>
        <taxon>Panheteroptera</taxon>
        <taxon>Cimicomorpha</taxon>
        <taxon>Reduviidae</taxon>
        <taxon>Triatominae</taxon>
        <taxon>Rhodnius</taxon>
    </lineage>
</organism>
<accession>T1H8F6</accession>
<name>T1H8F6_RHOPR</name>
<sequence>MSGTTKALYLELNEREQLVEELTRKSTQLIEDIENVRKKKLSLLNDLSEKELKLHNLKEESENVCQILLINSQINDLLRMEDDLLSKKLYFEKSIELKCNQQEELKKKIEESEILLNEILNKSSQELQMKVELDEIYNKTCKMLEEAKINLLSSISTEKIDNSEKRLKELEDLYSKHKEELAKLNNELECVDSANTLVMKEYDDILGEQSRIVEKQKTLLLEKDKQNVHLLSMENLKKYLSDLEDEYFSLLSSKEANLVLDELKEELDKIMLEHKIGEQCNNDQLDSISDSFNSQLKILNDRMNTMKSENEEAIKKKIIQSTRFRKAIPKIEEAVKSAKNLISEKIPLLIGCIDKRLEYINNLIEVYKAARLEYKGSNGKNIDAKVVMNSIEKSLGKVMEHMAAVYEGPKLNASENLNKYQQLTELAACIYGGLGIPPRISMNESTQSSQRYLIEANETIFRLARERGYTIRSLFVALEYDEPIKALIKIKGRLVHTLAATGTAASVLNLVWQR</sequence>
<dbReference type="FunCoup" id="T1H8F6">
    <property type="interactions" value="103"/>
</dbReference>
<reference evidence="1" key="1">
    <citation type="submission" date="2015-05" db="UniProtKB">
        <authorList>
            <consortium name="EnsemblMetazoa"/>
        </authorList>
    </citation>
    <scope>IDENTIFICATION</scope>
</reference>